<reference evidence="1 2" key="1">
    <citation type="submission" date="2011-01" db="EMBL/GenBank/DDBJ databases">
        <authorList>
            <person name="Muzny D."/>
            <person name="Qin X."/>
            <person name="Deng J."/>
            <person name="Jiang H."/>
            <person name="Liu Y."/>
            <person name="Qu J."/>
            <person name="Song X.-Z."/>
            <person name="Zhang L."/>
            <person name="Thornton R."/>
            <person name="Coyle M."/>
            <person name="Francisco L."/>
            <person name="Jackson L."/>
            <person name="Javaid M."/>
            <person name="Korchina V."/>
            <person name="Kovar C."/>
            <person name="Mata R."/>
            <person name="Mathew T."/>
            <person name="Ngo R."/>
            <person name="Nguyen L."/>
            <person name="Nguyen N."/>
            <person name="Okwuonu G."/>
            <person name="Ongeri F."/>
            <person name="Pham C."/>
            <person name="Simmons D."/>
            <person name="Wilczek-Boney K."/>
            <person name="Hale W."/>
            <person name="Jakkamsetti A."/>
            <person name="Pham P."/>
            <person name="Ruth R."/>
            <person name="San Lucas F."/>
            <person name="Warren J."/>
            <person name="Zhang J."/>
            <person name="Zhao Z."/>
            <person name="Zhou C."/>
            <person name="Zhu D."/>
            <person name="Lee S."/>
            <person name="Bess C."/>
            <person name="Blankenburg K."/>
            <person name="Forbes L."/>
            <person name="Fu Q."/>
            <person name="Gubbala S."/>
            <person name="Hirani K."/>
            <person name="Jayaseelan J.C."/>
            <person name="Lara F."/>
            <person name="Munidasa M."/>
            <person name="Palculict T."/>
            <person name="Patil S."/>
            <person name="Pu L.-L."/>
            <person name="Saada N."/>
            <person name="Tang L."/>
            <person name="Weissenberger G."/>
            <person name="Zhu Y."/>
            <person name="Hemphill L."/>
            <person name="Shang Y."/>
            <person name="Youmans B."/>
            <person name="Ayvaz T."/>
            <person name="Ross M."/>
            <person name="Santibanez J."/>
            <person name="Aqrawi P."/>
            <person name="Gross S."/>
            <person name="Joshi V."/>
            <person name="Fowler G."/>
            <person name="Nazareth L."/>
            <person name="Reid J."/>
            <person name="Worley K."/>
            <person name="Petrosino J."/>
            <person name="Highlander S."/>
            <person name="Gibbs R."/>
        </authorList>
    </citation>
    <scope>NUCLEOTIDE SEQUENCE [LARGE SCALE GENOMIC DNA]</scope>
    <source>
        <strain evidence="1 2">ATCC 12755</strain>
    </source>
</reference>
<evidence type="ECO:0000313" key="2">
    <source>
        <dbReference type="Proteomes" id="UP000004835"/>
    </source>
</evidence>
<sequence length="44" mass="5546">MSLCQKHKKTSFQRIKNYKLMIQERSERHLFFLFSEKQEKFTHL</sequence>
<dbReference type="AlphaFoldDB" id="F0EN69"/>
<dbReference type="EMBL" id="AEWT01000029">
    <property type="protein sequence ID" value="EGC68463.1"/>
    <property type="molecule type" value="Genomic_DNA"/>
</dbReference>
<dbReference type="HOGENOM" id="CLU_3215678_0_0_9"/>
<organism evidence="1 2">
    <name type="scientific">Enterococcus casseliflavus ATCC 12755</name>
    <dbReference type="NCBI Taxonomy" id="888066"/>
    <lineage>
        <taxon>Bacteria</taxon>
        <taxon>Bacillati</taxon>
        <taxon>Bacillota</taxon>
        <taxon>Bacilli</taxon>
        <taxon>Lactobacillales</taxon>
        <taxon>Enterococcaceae</taxon>
        <taxon>Enterococcus</taxon>
    </lineage>
</organism>
<gene>
    <name evidence="1" type="ORF">HMPREF9087_2861</name>
</gene>
<evidence type="ECO:0000313" key="1">
    <source>
        <dbReference type="EMBL" id="EGC68463.1"/>
    </source>
</evidence>
<accession>F0EN69</accession>
<dbReference type="Proteomes" id="UP000004835">
    <property type="component" value="Unassembled WGS sequence"/>
</dbReference>
<protein>
    <submittedName>
        <fullName evidence="1">Uncharacterized protein</fullName>
    </submittedName>
</protein>
<name>F0EN69_ENTCA</name>
<proteinExistence type="predicted"/>
<comment type="caution">
    <text evidence="1">The sequence shown here is derived from an EMBL/GenBank/DDBJ whole genome shotgun (WGS) entry which is preliminary data.</text>
</comment>